<dbReference type="Proteomes" id="UP001208570">
    <property type="component" value="Unassembled WGS sequence"/>
</dbReference>
<gene>
    <name evidence="5" type="ORF">LSH36_8g12009</name>
</gene>
<dbReference type="EMBL" id="JAODUP010000008">
    <property type="protein sequence ID" value="KAK2169663.1"/>
    <property type="molecule type" value="Genomic_DNA"/>
</dbReference>
<reference evidence="5" key="1">
    <citation type="journal article" date="2023" name="Mol. Biol. Evol.">
        <title>Third-Generation Sequencing Reveals the Adaptive Role of the Epigenome in Three Deep-Sea Polychaetes.</title>
        <authorList>
            <person name="Perez M."/>
            <person name="Aroh O."/>
            <person name="Sun Y."/>
            <person name="Lan Y."/>
            <person name="Juniper S.K."/>
            <person name="Young C.R."/>
            <person name="Angers B."/>
            <person name="Qian P.Y."/>
        </authorList>
    </citation>
    <scope>NUCLEOTIDE SEQUENCE</scope>
    <source>
        <strain evidence="5">P08H-3</strain>
    </source>
</reference>
<comment type="subcellular location">
    <subcellularLocation>
        <location evidence="1 3">Nucleus</location>
    </subcellularLocation>
</comment>
<dbReference type="GO" id="GO:0005634">
    <property type="term" value="C:nucleus"/>
    <property type="evidence" value="ECO:0007669"/>
    <property type="project" value="UniProtKB-SubCell"/>
</dbReference>
<keyword evidence="2 3" id="KW-0539">Nucleus</keyword>
<dbReference type="Gene3D" id="1.20.1160.11">
    <property type="entry name" value="Paired amphipathic helix"/>
    <property type="match status" value="2"/>
</dbReference>
<dbReference type="SUPFAM" id="SSF47762">
    <property type="entry name" value="PAH2 domain"/>
    <property type="match status" value="2"/>
</dbReference>
<evidence type="ECO:0000256" key="3">
    <source>
        <dbReference type="PROSITE-ProRule" id="PRU00810"/>
    </source>
</evidence>
<evidence type="ECO:0000256" key="4">
    <source>
        <dbReference type="SAM" id="MobiDB-lite"/>
    </source>
</evidence>
<proteinExistence type="predicted"/>
<accession>A0AAD9KFR3</accession>
<evidence type="ECO:0000313" key="5">
    <source>
        <dbReference type="EMBL" id="KAK2169663.1"/>
    </source>
</evidence>
<name>A0AAD9KFR3_9ANNE</name>
<dbReference type="Pfam" id="PF02671">
    <property type="entry name" value="PAH"/>
    <property type="match status" value="2"/>
</dbReference>
<organism evidence="5 6">
    <name type="scientific">Paralvinella palmiformis</name>
    <dbReference type="NCBI Taxonomy" id="53620"/>
    <lineage>
        <taxon>Eukaryota</taxon>
        <taxon>Metazoa</taxon>
        <taxon>Spiralia</taxon>
        <taxon>Lophotrochozoa</taxon>
        <taxon>Annelida</taxon>
        <taxon>Polychaeta</taxon>
        <taxon>Sedentaria</taxon>
        <taxon>Canalipalpata</taxon>
        <taxon>Terebellida</taxon>
        <taxon>Terebelliformia</taxon>
        <taxon>Alvinellidae</taxon>
        <taxon>Paralvinella</taxon>
    </lineage>
</organism>
<dbReference type="GO" id="GO:0003714">
    <property type="term" value="F:transcription corepressor activity"/>
    <property type="evidence" value="ECO:0007669"/>
    <property type="project" value="InterPro"/>
</dbReference>
<feature type="compositionally biased region" description="Basic residues" evidence="4">
    <location>
        <begin position="12"/>
        <end position="26"/>
    </location>
</feature>
<dbReference type="InterPro" id="IPR003822">
    <property type="entry name" value="PAH"/>
</dbReference>
<evidence type="ECO:0000256" key="1">
    <source>
        <dbReference type="ARBA" id="ARBA00004123"/>
    </source>
</evidence>
<dbReference type="PANTHER" id="PTHR12346">
    <property type="entry name" value="SIN3B-RELATED"/>
    <property type="match status" value="1"/>
</dbReference>
<feature type="compositionally biased region" description="Low complexity" evidence="4">
    <location>
        <begin position="27"/>
        <end position="37"/>
    </location>
</feature>
<feature type="region of interest" description="Disordered" evidence="4">
    <location>
        <begin position="1"/>
        <end position="41"/>
    </location>
</feature>
<evidence type="ECO:0000313" key="6">
    <source>
        <dbReference type="Proteomes" id="UP001208570"/>
    </source>
</evidence>
<keyword evidence="6" id="KW-1185">Reference proteome</keyword>
<dbReference type="InterPro" id="IPR039774">
    <property type="entry name" value="Sin3-like"/>
</dbReference>
<dbReference type="InterPro" id="IPR036600">
    <property type="entry name" value="PAH_sf"/>
</dbReference>
<protein>
    <submittedName>
        <fullName evidence="5">Uncharacterized protein</fullName>
    </submittedName>
</protein>
<feature type="compositionally biased region" description="Low complexity" evidence="4">
    <location>
        <begin position="1"/>
        <end position="11"/>
    </location>
</feature>
<comment type="caution">
    <text evidence="5">The sequence shown here is derived from an EMBL/GenBank/DDBJ whole genome shotgun (WGS) entry which is preliminary data.</text>
</comment>
<evidence type="ECO:0000256" key="2">
    <source>
        <dbReference type="ARBA" id="ARBA00023242"/>
    </source>
</evidence>
<dbReference type="AlphaFoldDB" id="A0AAD9KFR3"/>
<sequence length="286" mass="33166">MGPKTYSSRSRSGSRRWSKSRTRSKSPSKTPTYPGKPNSSYEVGTLGSGLLKTSEQTSGASNTLDCYRDFSNSEQGPKNFIKLVKDTFQHDLAVYKKFVHILSQIQYTDTDKLELVKQVIILFDGYPHLILGFNAFLPSDYFIEIQNDVVIIKIFQSDGNLHQIDTGHVRFYQPSSMQATLAGSEVFEHDTMTYIQLVKKMYADEPHRYKKFREILKDYHSKKVDEVETVQRIVSLFHKYPYLIEGFNAFLPQGYHIYMHDESYDIEYPGDHEGEVTIVKYKKHRQ</sequence>
<dbReference type="PROSITE" id="PS51477">
    <property type="entry name" value="PAH"/>
    <property type="match status" value="2"/>
</dbReference>